<keyword evidence="2" id="KW-1185">Reference proteome</keyword>
<proteinExistence type="predicted"/>
<reference evidence="2" key="1">
    <citation type="submission" date="2016-10" db="EMBL/GenBank/DDBJ databases">
        <authorList>
            <person name="Varghese N."/>
            <person name="Submissions S."/>
        </authorList>
    </citation>
    <scope>NUCLEOTIDE SEQUENCE [LARGE SCALE GENOMIC DNA]</scope>
    <source>
        <strain evidence="2">DSM 17616</strain>
    </source>
</reference>
<protein>
    <submittedName>
        <fullName evidence="1">Peptidogalycan biosysnthesis/recognition</fullName>
    </submittedName>
</protein>
<dbReference type="RefSeq" id="WP_092792982.1">
    <property type="nucleotide sequence ID" value="NZ_FNXF01000006.1"/>
</dbReference>
<dbReference type="STRING" id="173990.SAMN05660691_02060"/>
<evidence type="ECO:0000313" key="2">
    <source>
        <dbReference type="Proteomes" id="UP000199371"/>
    </source>
</evidence>
<dbReference type="EMBL" id="FNXF01000006">
    <property type="protein sequence ID" value="SEH90047.1"/>
    <property type="molecule type" value="Genomic_DNA"/>
</dbReference>
<dbReference type="PANTHER" id="PTHR47017:SF1">
    <property type="entry name" value="ACYL-COA"/>
    <property type="match status" value="1"/>
</dbReference>
<dbReference type="PANTHER" id="PTHR47017">
    <property type="entry name" value="ACYL-COA"/>
    <property type="match status" value="1"/>
</dbReference>
<organism evidence="1 2">
    <name type="scientific">Rheinheimera pacifica</name>
    <dbReference type="NCBI Taxonomy" id="173990"/>
    <lineage>
        <taxon>Bacteria</taxon>
        <taxon>Pseudomonadati</taxon>
        <taxon>Pseudomonadota</taxon>
        <taxon>Gammaproteobacteria</taxon>
        <taxon>Chromatiales</taxon>
        <taxon>Chromatiaceae</taxon>
        <taxon>Rheinheimera</taxon>
    </lineage>
</organism>
<dbReference type="Pfam" id="PF04339">
    <property type="entry name" value="FemAB_like"/>
    <property type="match status" value="1"/>
</dbReference>
<dbReference type="OrthoDB" id="9776898at2"/>
<accession>A0A1H6LY68</accession>
<sequence length="161" mass="18622">MQLKWLSSLAQVTAQQWDALFTNDKLHDTNLFCRHAFLLALEQGGSVDSVNSTGAKRHSGWYSQHLTLWQDNILLAAVPGYIKSHSYGEYLFDWQIAEAYQQHQLAYYPKWIAAIRGLAGIREISHIMMTKNMFFMKFIISPFTHFQTDAPSTVCFIWEQT</sequence>
<dbReference type="InterPro" id="IPR007434">
    <property type="entry name" value="FemAB-like"/>
</dbReference>
<evidence type="ECO:0000313" key="1">
    <source>
        <dbReference type="EMBL" id="SEH90047.1"/>
    </source>
</evidence>
<dbReference type="Proteomes" id="UP000199371">
    <property type="component" value="Unassembled WGS sequence"/>
</dbReference>
<gene>
    <name evidence="1" type="ORF">SAMN05660691_02060</name>
</gene>
<dbReference type="AlphaFoldDB" id="A0A1H6LY68"/>
<name>A0A1H6LY68_9GAMM</name>